<dbReference type="GeneID" id="34565603"/>
<accession>A0A1G4ASU2</accession>
<gene>
    <name evidence="1" type="ORF">CORC01_12473</name>
</gene>
<comment type="caution">
    <text evidence="1">The sequence shown here is derived from an EMBL/GenBank/DDBJ whole genome shotgun (WGS) entry which is preliminary data.</text>
</comment>
<dbReference type="Proteomes" id="UP000176998">
    <property type="component" value="Unassembled WGS sequence"/>
</dbReference>
<dbReference type="EMBL" id="MJBS01000154">
    <property type="protein sequence ID" value="OHE92237.1"/>
    <property type="molecule type" value="Genomic_DNA"/>
</dbReference>
<evidence type="ECO:0000313" key="1">
    <source>
        <dbReference type="EMBL" id="OHE92237.1"/>
    </source>
</evidence>
<evidence type="ECO:0000313" key="2">
    <source>
        <dbReference type="Proteomes" id="UP000176998"/>
    </source>
</evidence>
<proteinExistence type="predicted"/>
<reference evidence="1 2" key="1">
    <citation type="submission" date="2016-09" db="EMBL/GenBank/DDBJ databases">
        <authorList>
            <person name="Capua I."/>
            <person name="De Benedictis P."/>
            <person name="Joannis T."/>
            <person name="Lombin L.H."/>
            <person name="Cattoli G."/>
        </authorList>
    </citation>
    <scope>NUCLEOTIDE SEQUENCE [LARGE SCALE GENOMIC DNA]</scope>
    <source>
        <strain evidence="1 2">IMI 309357</strain>
    </source>
</reference>
<dbReference type="RefSeq" id="XP_022469407.1">
    <property type="nucleotide sequence ID" value="XM_022624093.1"/>
</dbReference>
<organism evidence="1 2">
    <name type="scientific">Colletotrichum orchidophilum</name>
    <dbReference type="NCBI Taxonomy" id="1209926"/>
    <lineage>
        <taxon>Eukaryota</taxon>
        <taxon>Fungi</taxon>
        <taxon>Dikarya</taxon>
        <taxon>Ascomycota</taxon>
        <taxon>Pezizomycotina</taxon>
        <taxon>Sordariomycetes</taxon>
        <taxon>Hypocreomycetidae</taxon>
        <taxon>Glomerellales</taxon>
        <taxon>Glomerellaceae</taxon>
        <taxon>Colletotrichum</taxon>
    </lineage>
</organism>
<protein>
    <submittedName>
        <fullName evidence="1">Uncharacterized protein</fullName>
    </submittedName>
</protein>
<keyword evidence="2" id="KW-1185">Reference proteome</keyword>
<sequence>MCYFYQTRWSCGYWRWGQFKQQCNKEYRTGETCGLKLVFETITNPDRCKLCYDMDKKYRRLHKMEGDVERWYREGNRQATIERTNIEIQDVQRQIHEMSTSHWTRVSTLT</sequence>
<name>A0A1G4ASU2_9PEZI</name>
<dbReference type="OrthoDB" id="5015991at2759"/>
<dbReference type="AlphaFoldDB" id="A0A1G4ASU2"/>